<evidence type="ECO:0000313" key="1">
    <source>
        <dbReference type="EMBL" id="KHT54100.1"/>
    </source>
</evidence>
<comment type="caution">
    <text evidence="1">The sequence shown here is derived from an EMBL/GenBank/DDBJ whole genome shotgun (WGS) entry which is preliminary data.</text>
</comment>
<protein>
    <submittedName>
        <fullName evidence="1">Uncharacterized protein</fullName>
    </submittedName>
</protein>
<dbReference type="Proteomes" id="UP000031197">
    <property type="component" value="Unassembled WGS sequence"/>
</dbReference>
<evidence type="ECO:0000313" key="2">
    <source>
        <dbReference type="Proteomes" id="UP000031197"/>
    </source>
</evidence>
<name>A0A0B3Z6X0_9ALTE</name>
<organism evidence="1 2">
    <name type="scientific">Alteromonas marina</name>
    <dbReference type="NCBI Taxonomy" id="203795"/>
    <lineage>
        <taxon>Bacteria</taxon>
        <taxon>Pseudomonadati</taxon>
        <taxon>Pseudomonadota</taxon>
        <taxon>Gammaproteobacteria</taxon>
        <taxon>Alteromonadales</taxon>
        <taxon>Alteromonadaceae</taxon>
        <taxon>Alteromonas/Salinimonas group</taxon>
        <taxon>Alteromonas</taxon>
    </lineage>
</organism>
<dbReference type="OrthoDB" id="262615at2"/>
<dbReference type="AlphaFoldDB" id="A0A0B3Z6X0"/>
<proteinExistence type="predicted"/>
<gene>
    <name evidence="1" type="ORF">RJ41_06015</name>
</gene>
<dbReference type="EMBL" id="JWLW01000012">
    <property type="protein sequence ID" value="KHT54100.1"/>
    <property type="molecule type" value="Genomic_DNA"/>
</dbReference>
<dbReference type="RefSeq" id="WP_039218250.1">
    <property type="nucleotide sequence ID" value="NZ_JWLW01000012.1"/>
</dbReference>
<accession>A0A0B3Z6X0</accession>
<keyword evidence="2" id="KW-1185">Reference proteome</keyword>
<sequence>MTQTVGTIQIASLAKETCGHFKTGLPCPKGMWLAVTQFRLAANGILLTDAFIKTSQLWPDGSIKWLLCEGLIDLQRHSVSDEIVLTLEAVVSDSPLNKLVSPVNNNDEALSLSLGSGKTFTINKAKPFQFVTDKHLSSSFDIVDINPQSITPIAFSYALHCNNNEYSALTVEQKYEIRLGSDKKLIVETEASIFLSTGTVCAHLTMRNPSAASHPNGKWDLGDPNSIYLKECCISFKGKSLEPTLTLNSDDFSSSEHEELTLHQASSGFENWQSPVHVNQDNVNSLPFRGFKLYQPDHLLLSGDQAKPQIKISNIGSTFSIHVDKFWQNFPSSAHLTADSLSVSLLGSRYSENTELQPGEQKTRRISIAPFSIQSLQVVIDSAWLKNASVLPFLPSKSCEFDSLIKSGIEGPSSFYQKRLDIDEFGWRHFGELYADHEKALAPDEPFFVSHYNNQYDPIFGMLMQWLLSGDPRWFELADDLAKHVADIDVYHTSDDKPEYSGGLFWHTDHYVQAYTASHRTYSKHQPSGVYDDHAGGGGPGGQHCYTNGLTLHHLLTGYTPSRDAALSITQWVTNYYEGDGTFVGALLAFKNSDIPGVKNVKTGKYPLDRGTGNYLQARLDRYELQGCDSDIEAASYIIANTVSPTDDFDQLQLDNVEATWFYTVFLQAVCRFISLKEQRCEYDSSYQYAVDSLTHYANWMAVNEYAYLDKPDILEFPNQTWSGQDLRKLCVLHFASNYLTEAQRTLAEQKAEQLADTIFQRLSTSTETSTTRVLCLMMQNGHYSGFKQAARPLSSTSTQKGQALTEKSNSLSFLLSYLIDLSPSRERKQLVKRFPQLQKWLGKP</sequence>
<reference evidence="1 2" key="1">
    <citation type="submission" date="2014-12" db="EMBL/GenBank/DDBJ databases">
        <title>Genome sequencing of Alteromonas marina AD001.</title>
        <authorList>
            <person name="Adrian T.G.S."/>
            <person name="Chan K.G."/>
        </authorList>
    </citation>
    <scope>NUCLEOTIDE SEQUENCE [LARGE SCALE GENOMIC DNA]</scope>
    <source>
        <strain evidence="1 2">AD001</strain>
    </source>
</reference>